<keyword evidence="2" id="KW-1185">Reference proteome</keyword>
<dbReference type="Proteomes" id="UP000053593">
    <property type="component" value="Unassembled WGS sequence"/>
</dbReference>
<dbReference type="HOGENOM" id="CLU_748136_0_0_1"/>
<gene>
    <name evidence="1" type="ORF">GYMLUDRAFT_247539</name>
</gene>
<sequence>MSLPPRLMSTIRYSPPKINPARRIPENYRLFILQVCEAFIELNSLQPVSFRAAIASEWTALWNWLQAGLRTACALENQAKPHKEARNWVIPIASPLIAVQARIRQGVPLPLDPEHRDMDFKKTIFGEAPDFFKLLATALIVPFQSGDNYDFLLTTTTVFGPLLSLEVDSIRICMGNLEEVSFRMTGVTLVALWKTCVEEKFLLNSSKIDGERLHYFLNFLSFPMSRYSLHLDVVSELWPILYRVWYLLILKYTHIIPLEEFQSEQLKLNCLINVLACQKIWITGGPGWVSAALDNRMVTMIAKTGHEQECSEFANTLSAPTEIHSDRQRLFLKDIMFWLGSVTFGRAATANRAFDQCWHSRTSSSNHSYH</sequence>
<evidence type="ECO:0000313" key="2">
    <source>
        <dbReference type="Proteomes" id="UP000053593"/>
    </source>
</evidence>
<reference evidence="1 2" key="1">
    <citation type="submission" date="2014-04" db="EMBL/GenBank/DDBJ databases">
        <title>Evolutionary Origins and Diversification of the Mycorrhizal Mutualists.</title>
        <authorList>
            <consortium name="DOE Joint Genome Institute"/>
            <consortium name="Mycorrhizal Genomics Consortium"/>
            <person name="Kohler A."/>
            <person name="Kuo A."/>
            <person name="Nagy L.G."/>
            <person name="Floudas D."/>
            <person name="Copeland A."/>
            <person name="Barry K.W."/>
            <person name="Cichocki N."/>
            <person name="Veneault-Fourrey C."/>
            <person name="LaButti K."/>
            <person name="Lindquist E.A."/>
            <person name="Lipzen A."/>
            <person name="Lundell T."/>
            <person name="Morin E."/>
            <person name="Murat C."/>
            <person name="Riley R."/>
            <person name="Ohm R."/>
            <person name="Sun H."/>
            <person name="Tunlid A."/>
            <person name="Henrissat B."/>
            <person name="Grigoriev I.V."/>
            <person name="Hibbett D.S."/>
            <person name="Martin F."/>
        </authorList>
    </citation>
    <scope>NUCLEOTIDE SEQUENCE [LARGE SCALE GENOMIC DNA]</scope>
    <source>
        <strain evidence="1 2">FD-317 M1</strain>
    </source>
</reference>
<name>A0A0D0C336_9AGAR</name>
<accession>A0A0D0C336</accession>
<organism evidence="1 2">
    <name type="scientific">Collybiopsis luxurians FD-317 M1</name>
    <dbReference type="NCBI Taxonomy" id="944289"/>
    <lineage>
        <taxon>Eukaryota</taxon>
        <taxon>Fungi</taxon>
        <taxon>Dikarya</taxon>
        <taxon>Basidiomycota</taxon>
        <taxon>Agaricomycotina</taxon>
        <taxon>Agaricomycetes</taxon>
        <taxon>Agaricomycetidae</taxon>
        <taxon>Agaricales</taxon>
        <taxon>Marasmiineae</taxon>
        <taxon>Omphalotaceae</taxon>
        <taxon>Collybiopsis</taxon>
        <taxon>Collybiopsis luxurians</taxon>
    </lineage>
</organism>
<proteinExistence type="predicted"/>
<dbReference type="OrthoDB" id="3088007at2759"/>
<dbReference type="EMBL" id="KN834795">
    <property type="protein sequence ID" value="KIK56759.1"/>
    <property type="molecule type" value="Genomic_DNA"/>
</dbReference>
<protein>
    <submittedName>
        <fullName evidence="1">Uncharacterized protein</fullName>
    </submittedName>
</protein>
<dbReference type="AlphaFoldDB" id="A0A0D0C336"/>
<evidence type="ECO:0000313" key="1">
    <source>
        <dbReference type="EMBL" id="KIK56759.1"/>
    </source>
</evidence>